<dbReference type="InterPro" id="IPR002781">
    <property type="entry name" value="TM_pro_TauE-like"/>
</dbReference>
<protein>
    <recommendedName>
        <fullName evidence="5">Probable membrane transporter protein</fullName>
    </recommendedName>
</protein>
<keyword evidence="2 5" id="KW-0812">Transmembrane</keyword>
<comment type="similarity">
    <text evidence="5">Belongs to the 4-toluene sulfonate uptake permease (TSUP) (TC 2.A.102) family.</text>
</comment>
<dbReference type="EMBL" id="JASCIQ010000021">
    <property type="protein sequence ID" value="MDI3406172.1"/>
    <property type="molecule type" value="Genomic_DNA"/>
</dbReference>
<dbReference type="Pfam" id="PF01925">
    <property type="entry name" value="TauE"/>
    <property type="match status" value="1"/>
</dbReference>
<comment type="subcellular location">
    <subcellularLocation>
        <location evidence="5">Cell membrane</location>
        <topology evidence="5">Multi-pass membrane protein</topology>
    </subcellularLocation>
    <subcellularLocation>
        <location evidence="1">Membrane</location>
        <topology evidence="1">Multi-pass membrane protein</topology>
    </subcellularLocation>
</comment>
<evidence type="ECO:0000256" key="2">
    <source>
        <dbReference type="ARBA" id="ARBA00022692"/>
    </source>
</evidence>
<feature type="transmembrane region" description="Helical" evidence="5">
    <location>
        <begin position="37"/>
        <end position="56"/>
    </location>
</feature>
<proteinExistence type="inferred from homology"/>
<dbReference type="Proteomes" id="UP001223978">
    <property type="component" value="Unassembled WGS sequence"/>
</dbReference>
<keyword evidence="7" id="KW-1185">Reference proteome</keyword>
<evidence type="ECO:0000256" key="1">
    <source>
        <dbReference type="ARBA" id="ARBA00004141"/>
    </source>
</evidence>
<comment type="caution">
    <text evidence="6">The sequence shown here is derived from an EMBL/GenBank/DDBJ whole genome shotgun (WGS) entry which is preliminary data.</text>
</comment>
<dbReference type="RefSeq" id="WP_282544104.1">
    <property type="nucleotide sequence ID" value="NZ_JASCIQ010000021.1"/>
</dbReference>
<evidence type="ECO:0000256" key="5">
    <source>
        <dbReference type="RuleBase" id="RU363041"/>
    </source>
</evidence>
<evidence type="ECO:0000256" key="4">
    <source>
        <dbReference type="ARBA" id="ARBA00023136"/>
    </source>
</evidence>
<sequence length="142" mass="14246">MKPQARLHPPHRQSDAAGRPPYAPAGAALLVGLNGGYFGAAAAALMLAVLALSLSLSASEPLPVTNTVKNITTGAANVTATVAYAFPAPAQRAATAALGRGLGLGRLVGSRLGPVVVRRLPEQPPRIGLALAGLGLAESLRC</sequence>
<evidence type="ECO:0000313" key="6">
    <source>
        <dbReference type="EMBL" id="MDI3406172.1"/>
    </source>
</evidence>
<gene>
    <name evidence="6" type="ORF">QIS96_20435</name>
</gene>
<evidence type="ECO:0000256" key="3">
    <source>
        <dbReference type="ARBA" id="ARBA00022989"/>
    </source>
</evidence>
<keyword evidence="3 5" id="KW-1133">Transmembrane helix</keyword>
<evidence type="ECO:0000313" key="7">
    <source>
        <dbReference type="Proteomes" id="UP001223978"/>
    </source>
</evidence>
<keyword evidence="5" id="KW-1003">Cell membrane</keyword>
<accession>A0ABT6SDA3</accession>
<reference evidence="6 7" key="1">
    <citation type="submission" date="2023-05" db="EMBL/GenBank/DDBJ databases">
        <title>Draft genome sequence of Streptomyces sp. B-S-A6 isolated from a cave soil in Thailand.</title>
        <authorList>
            <person name="Chamroensaksri N."/>
            <person name="Muangham S."/>
        </authorList>
    </citation>
    <scope>NUCLEOTIDE SEQUENCE [LARGE SCALE GENOMIC DNA]</scope>
    <source>
        <strain evidence="6 7">B-S-A6</strain>
    </source>
</reference>
<name>A0ABT6SDA3_9ACTN</name>
<organism evidence="6 7">
    <name type="scientific">Streptomyces cavernicola</name>
    <dbReference type="NCBI Taxonomy" id="3043613"/>
    <lineage>
        <taxon>Bacteria</taxon>
        <taxon>Bacillati</taxon>
        <taxon>Actinomycetota</taxon>
        <taxon>Actinomycetes</taxon>
        <taxon>Kitasatosporales</taxon>
        <taxon>Streptomycetaceae</taxon>
        <taxon>Streptomyces</taxon>
    </lineage>
</organism>
<keyword evidence="4 5" id="KW-0472">Membrane</keyword>